<evidence type="ECO:0000256" key="3">
    <source>
        <dbReference type="ARBA" id="ARBA00023163"/>
    </source>
</evidence>
<sequence length="622" mass="66694">MSAHVDAEYARLEALARYQILDTLPEAAFDRLVNLAARLFDVPISMISLVDETRQFYKACVGQNKRQDDRSVSFCAYALHSPEVLVIPDATQDERFAHNPLVTHSPHIRFYAGAPLITPDGHILGTLCVIDSRPRLGLTPIERQTLEDLAALVVDELELRFRTMELEREASANASLVRALRDTQTYSDTLLGVNALLQLVDLPVEDVAAQAMALVAHTTDTDWAALVAVQGDEACHLAAWARPGVGETFGAAVPGRLVRPTGLIWAAVSSPRAVYVERYREHPDAAPTLISAGLQGVAMVPLGSYQEREFVMIFGRVRSAEPWRAADRDLLESASGVVRHALYTAEAIERGQGTAGVDRVTGLPTDGAFFAGLTQASGQQAGVCCVMVRGLQETDLRQGAEQGDQLLRELAAALERALPPQTRLFRLGGGVFAALNTAPEQLPDWTASVQAGMGHARDAARSAGFPAVDLACGSACTSPEVVSAEDAWRLARAHCRRQMVGMLDAAAGKKPQPKGDVQAGDTVHRGLLRIEREAQRAMVGPHTLPLSPTELAVLTELASAPGQVVSRDVLAQATRQGSAGASNALDVHVGNLRRKLARVTSAVEVRSVRGAGYTLHVDPSST</sequence>
<reference evidence="6 7" key="1">
    <citation type="submission" date="2017-05" db="EMBL/GenBank/DDBJ databases">
        <title>The complete genome sequence of Deinococcus ficus isolated from the rhizosphere of the Ficus religiosa L. in Taiwan.</title>
        <authorList>
            <person name="Wu K.-M."/>
            <person name="Liao T.-L."/>
            <person name="Liu Y.-M."/>
            <person name="Young C.-C."/>
            <person name="Tsai S.-F."/>
        </authorList>
    </citation>
    <scope>NUCLEOTIDE SEQUENCE [LARGE SCALE GENOMIC DNA]</scope>
    <source>
        <strain evidence="6 7">CC-FR2-10</strain>
        <plasmid evidence="7">pdfi1</plasmid>
    </source>
</reference>
<evidence type="ECO:0000313" key="6">
    <source>
        <dbReference type="EMBL" id="ASN82749.1"/>
    </source>
</evidence>
<evidence type="ECO:0000259" key="5">
    <source>
        <dbReference type="PROSITE" id="PS51755"/>
    </source>
</evidence>
<keyword evidence="6" id="KW-0614">Plasmid</keyword>
<dbReference type="Pfam" id="PF01590">
    <property type="entry name" value="GAF"/>
    <property type="match status" value="1"/>
</dbReference>
<feature type="domain" description="OmpR/PhoB-type" evidence="5">
    <location>
        <begin position="520"/>
        <end position="617"/>
    </location>
</feature>
<dbReference type="Pfam" id="PF00486">
    <property type="entry name" value="Trans_reg_C"/>
    <property type="match status" value="1"/>
</dbReference>
<dbReference type="Gene3D" id="3.30.70.270">
    <property type="match status" value="1"/>
</dbReference>
<dbReference type="InterPro" id="IPR043128">
    <property type="entry name" value="Rev_trsase/Diguanyl_cyclase"/>
</dbReference>
<dbReference type="SMART" id="SM00267">
    <property type="entry name" value="GGDEF"/>
    <property type="match status" value="1"/>
</dbReference>
<gene>
    <name evidence="6" type="ORF">DFI_16460</name>
</gene>
<dbReference type="Gene3D" id="3.30.450.40">
    <property type="match status" value="2"/>
</dbReference>
<dbReference type="InterPro" id="IPR036388">
    <property type="entry name" value="WH-like_DNA-bd_sf"/>
</dbReference>
<evidence type="ECO:0000313" key="7">
    <source>
        <dbReference type="Proteomes" id="UP000259030"/>
    </source>
</evidence>
<keyword evidence="1" id="KW-0805">Transcription regulation</keyword>
<evidence type="ECO:0000256" key="2">
    <source>
        <dbReference type="ARBA" id="ARBA00023125"/>
    </source>
</evidence>
<dbReference type="CDD" id="cd00383">
    <property type="entry name" value="trans_reg_C"/>
    <property type="match status" value="1"/>
</dbReference>
<dbReference type="InterPro" id="IPR000160">
    <property type="entry name" value="GGDEF_dom"/>
</dbReference>
<dbReference type="SMART" id="SM00862">
    <property type="entry name" value="Trans_reg_C"/>
    <property type="match status" value="1"/>
</dbReference>
<keyword evidence="7" id="KW-1185">Reference proteome</keyword>
<dbReference type="PANTHER" id="PTHR43102">
    <property type="entry name" value="SLR1143 PROTEIN"/>
    <property type="match status" value="1"/>
</dbReference>
<evidence type="ECO:0000256" key="1">
    <source>
        <dbReference type="ARBA" id="ARBA00023015"/>
    </source>
</evidence>
<dbReference type="InterPro" id="IPR003018">
    <property type="entry name" value="GAF"/>
</dbReference>
<evidence type="ECO:0000256" key="4">
    <source>
        <dbReference type="PROSITE-ProRule" id="PRU01091"/>
    </source>
</evidence>
<dbReference type="RefSeq" id="WP_051308269.1">
    <property type="nucleotide sequence ID" value="NZ_CP021082.1"/>
</dbReference>
<dbReference type="PANTHER" id="PTHR43102:SF2">
    <property type="entry name" value="GAF DOMAIN-CONTAINING PROTEIN"/>
    <property type="match status" value="1"/>
</dbReference>
<geneLocation type="plasmid" evidence="7">
    <name>pdfi1</name>
</geneLocation>
<name>A0A221T1J2_9DEIO</name>
<accession>A0A221T1J2</accession>
<dbReference type="GO" id="GO:0003677">
    <property type="term" value="F:DNA binding"/>
    <property type="evidence" value="ECO:0007669"/>
    <property type="project" value="UniProtKB-UniRule"/>
</dbReference>
<dbReference type="PROSITE" id="PS51755">
    <property type="entry name" value="OMPR_PHOB"/>
    <property type="match status" value="1"/>
</dbReference>
<dbReference type="SMART" id="SM00065">
    <property type="entry name" value="GAF"/>
    <property type="match status" value="2"/>
</dbReference>
<dbReference type="InterPro" id="IPR029787">
    <property type="entry name" value="Nucleotide_cyclase"/>
</dbReference>
<dbReference type="SUPFAM" id="SSF55073">
    <property type="entry name" value="Nucleotide cyclase"/>
    <property type="match status" value="1"/>
</dbReference>
<dbReference type="KEGG" id="dfc:DFI_16460"/>
<dbReference type="GO" id="GO:0000160">
    <property type="term" value="P:phosphorelay signal transduction system"/>
    <property type="evidence" value="ECO:0007669"/>
    <property type="project" value="InterPro"/>
</dbReference>
<dbReference type="SUPFAM" id="SSF55781">
    <property type="entry name" value="GAF domain-like"/>
    <property type="match status" value="2"/>
</dbReference>
<dbReference type="SUPFAM" id="SSF46894">
    <property type="entry name" value="C-terminal effector domain of the bipartite response regulators"/>
    <property type="match status" value="1"/>
</dbReference>
<dbReference type="Gene3D" id="1.10.10.10">
    <property type="entry name" value="Winged helix-like DNA-binding domain superfamily/Winged helix DNA-binding domain"/>
    <property type="match status" value="1"/>
</dbReference>
<dbReference type="GO" id="GO:0006355">
    <property type="term" value="P:regulation of DNA-templated transcription"/>
    <property type="evidence" value="ECO:0007669"/>
    <property type="project" value="InterPro"/>
</dbReference>
<dbReference type="EMBL" id="CP021082">
    <property type="protein sequence ID" value="ASN82749.1"/>
    <property type="molecule type" value="Genomic_DNA"/>
</dbReference>
<proteinExistence type="predicted"/>
<protein>
    <recommendedName>
        <fullName evidence="5">OmpR/PhoB-type domain-containing protein</fullName>
    </recommendedName>
</protein>
<dbReference type="InterPro" id="IPR029016">
    <property type="entry name" value="GAF-like_dom_sf"/>
</dbReference>
<dbReference type="Proteomes" id="UP000259030">
    <property type="component" value="Plasmid pDFI1"/>
</dbReference>
<dbReference type="AlphaFoldDB" id="A0A221T1J2"/>
<keyword evidence="3" id="KW-0804">Transcription</keyword>
<dbReference type="Pfam" id="PF00990">
    <property type="entry name" value="GGDEF"/>
    <property type="match status" value="1"/>
</dbReference>
<organism evidence="6 7">
    <name type="scientific">Deinococcus ficus</name>
    <dbReference type="NCBI Taxonomy" id="317577"/>
    <lineage>
        <taxon>Bacteria</taxon>
        <taxon>Thermotogati</taxon>
        <taxon>Deinococcota</taxon>
        <taxon>Deinococci</taxon>
        <taxon>Deinococcales</taxon>
        <taxon>Deinococcaceae</taxon>
        <taxon>Deinococcus</taxon>
    </lineage>
</organism>
<dbReference type="InterPro" id="IPR001867">
    <property type="entry name" value="OmpR/PhoB-type_DNA-bd"/>
</dbReference>
<feature type="DNA-binding region" description="OmpR/PhoB-type" evidence="4">
    <location>
        <begin position="520"/>
        <end position="617"/>
    </location>
</feature>
<dbReference type="InterPro" id="IPR016032">
    <property type="entry name" value="Sig_transdc_resp-reg_C-effctor"/>
</dbReference>
<keyword evidence="2 4" id="KW-0238">DNA-binding</keyword>